<proteinExistence type="predicted"/>
<evidence type="ECO:0000313" key="1">
    <source>
        <dbReference type="EMBL" id="GAT07669.1"/>
    </source>
</evidence>
<comment type="caution">
    <text evidence="2">The sequence shown here is derived from an EMBL/GenBank/DDBJ whole genome shotgun (WGS) entry which is preliminary data.</text>
</comment>
<reference evidence="1 3" key="1">
    <citation type="journal article" date="2016" name="Genome Announc.">
        <title>Draft Genome Sequences of Five Rapidly Growing Mycobacterium Species, M. thermoresistibile, M. fortuitum subsp. acetamidolyticum, M. canariasense, M. brisbanense, and M. novocastrense.</title>
        <authorList>
            <person name="Katahira K."/>
            <person name="Ogura Y."/>
            <person name="Gotoh Y."/>
            <person name="Hayashi T."/>
        </authorList>
    </citation>
    <scope>NUCLEOTIDE SEQUENCE [LARGE SCALE GENOMIC DNA]</scope>
    <source>
        <strain evidence="1 3">JCM18114</strain>
    </source>
</reference>
<dbReference type="EMBL" id="JACKTI010000029">
    <property type="protein sequence ID" value="MCV7023684.1"/>
    <property type="molecule type" value="Genomic_DNA"/>
</dbReference>
<dbReference type="EMBL" id="BCTA01000013">
    <property type="protein sequence ID" value="GAT07669.1"/>
    <property type="molecule type" value="Genomic_DNA"/>
</dbReference>
<gene>
    <name evidence="2" type="ORF">H7I77_10030</name>
    <name evidence="1" type="ORF">RMCN_0802</name>
</gene>
<keyword evidence="3" id="KW-1185">Reference proteome</keyword>
<sequence>MSDLSVPAAVGVAVSAADLLGSSSGLGSGSWVSVRINPELLAGGWFVVEQEPIDGGQRWCAIVSADPVAVVAAGPVADVMLWAWSVPDPDGAMPSWVPVLADSAWQAARGQAAAREARSALSRERARLEAIVDAAHHYANDNDLCSRFDDFMIEQGLRPRSRDYSVLVDVRLRVRISSSGHDADSASENVTTSEVVEAIYNLSRGELDGLCDGDFDIVDVEAE</sequence>
<evidence type="ECO:0000313" key="4">
    <source>
        <dbReference type="Proteomes" id="UP001207528"/>
    </source>
</evidence>
<evidence type="ECO:0000313" key="2">
    <source>
        <dbReference type="EMBL" id="MCV7023684.1"/>
    </source>
</evidence>
<organism evidence="2 4">
    <name type="scientific">Mycolicibacterium novocastrense</name>
    <name type="common">Mycobacterium novocastrense</name>
    <dbReference type="NCBI Taxonomy" id="59813"/>
    <lineage>
        <taxon>Bacteria</taxon>
        <taxon>Bacillati</taxon>
        <taxon>Actinomycetota</taxon>
        <taxon>Actinomycetes</taxon>
        <taxon>Mycobacteriales</taxon>
        <taxon>Mycobacteriaceae</taxon>
        <taxon>Mycolicibacterium</taxon>
    </lineage>
</organism>
<evidence type="ECO:0000313" key="3">
    <source>
        <dbReference type="Proteomes" id="UP000069773"/>
    </source>
</evidence>
<reference evidence="2" key="2">
    <citation type="submission" date="2020-07" db="EMBL/GenBank/DDBJ databases">
        <authorList>
            <person name="Pettersson B.M.F."/>
            <person name="Behra P.R.K."/>
            <person name="Ramesh M."/>
            <person name="Das S."/>
            <person name="Dasgupta S."/>
            <person name="Kirsebom L.A."/>
        </authorList>
    </citation>
    <scope>NUCLEOTIDE SEQUENCE</scope>
    <source>
        <strain evidence="2">DSM 44203</strain>
    </source>
</reference>
<dbReference type="RefSeq" id="WP_131808508.1">
    <property type="nucleotide sequence ID" value="NZ_BCTA01000013.1"/>
</dbReference>
<dbReference type="AlphaFoldDB" id="A0AAW5SHI0"/>
<protein>
    <submittedName>
        <fullName evidence="2">Uncharacterized protein</fullName>
    </submittedName>
</protein>
<reference evidence="2" key="3">
    <citation type="journal article" date="2022" name="BMC Genomics">
        <title>Comparative genome analysis of mycobacteria focusing on tRNA and non-coding RNA.</title>
        <authorList>
            <person name="Behra P.R.K."/>
            <person name="Pettersson B.M.F."/>
            <person name="Ramesh M."/>
            <person name="Das S."/>
            <person name="Dasgupta S."/>
            <person name="Kirsebom L.A."/>
        </authorList>
    </citation>
    <scope>NUCLEOTIDE SEQUENCE</scope>
    <source>
        <strain evidence="2">DSM 44203</strain>
    </source>
</reference>
<name>A0AAW5SHI0_MYCNV</name>
<accession>A0AAW5SHI0</accession>
<dbReference type="Proteomes" id="UP000069773">
    <property type="component" value="Unassembled WGS sequence"/>
</dbReference>
<dbReference type="Proteomes" id="UP001207528">
    <property type="component" value="Unassembled WGS sequence"/>
</dbReference>